<dbReference type="AlphaFoldDB" id="A0A9D4S0I9"/>
<reference evidence="1" key="1">
    <citation type="journal article" date="2019" name="bioRxiv">
        <title>The Genome of the Zebra Mussel, Dreissena polymorpha: A Resource for Invasive Species Research.</title>
        <authorList>
            <person name="McCartney M.A."/>
            <person name="Auch B."/>
            <person name="Kono T."/>
            <person name="Mallez S."/>
            <person name="Zhang Y."/>
            <person name="Obille A."/>
            <person name="Becker A."/>
            <person name="Abrahante J.E."/>
            <person name="Garbe J."/>
            <person name="Badalamenti J.P."/>
            <person name="Herman A."/>
            <person name="Mangelson H."/>
            <person name="Liachko I."/>
            <person name="Sullivan S."/>
            <person name="Sone E.D."/>
            <person name="Koren S."/>
            <person name="Silverstein K.A.T."/>
            <person name="Beckman K.B."/>
            <person name="Gohl D.M."/>
        </authorList>
    </citation>
    <scope>NUCLEOTIDE SEQUENCE</scope>
    <source>
        <strain evidence="1">Duluth1</strain>
        <tissue evidence="1">Whole animal</tissue>
    </source>
</reference>
<sequence length="56" mass="6293">MDPRRQGKARETLAYLETHSGRGNKRPQPLLAELEKACKRPTTVENLCCCLTCHPA</sequence>
<accession>A0A9D4S0I9</accession>
<name>A0A9D4S0I9_DREPO</name>
<reference evidence="1" key="2">
    <citation type="submission" date="2020-11" db="EMBL/GenBank/DDBJ databases">
        <authorList>
            <person name="McCartney M.A."/>
            <person name="Auch B."/>
            <person name="Kono T."/>
            <person name="Mallez S."/>
            <person name="Becker A."/>
            <person name="Gohl D.M."/>
            <person name="Silverstein K.A.T."/>
            <person name="Koren S."/>
            <person name="Bechman K.B."/>
            <person name="Herman A."/>
            <person name="Abrahante J.E."/>
            <person name="Garbe J."/>
        </authorList>
    </citation>
    <scope>NUCLEOTIDE SEQUENCE</scope>
    <source>
        <strain evidence="1">Duluth1</strain>
        <tissue evidence="1">Whole animal</tissue>
    </source>
</reference>
<evidence type="ECO:0000313" key="2">
    <source>
        <dbReference type="Proteomes" id="UP000828390"/>
    </source>
</evidence>
<evidence type="ECO:0000313" key="1">
    <source>
        <dbReference type="EMBL" id="KAH3885975.1"/>
    </source>
</evidence>
<organism evidence="1 2">
    <name type="scientific">Dreissena polymorpha</name>
    <name type="common">Zebra mussel</name>
    <name type="synonym">Mytilus polymorpha</name>
    <dbReference type="NCBI Taxonomy" id="45954"/>
    <lineage>
        <taxon>Eukaryota</taxon>
        <taxon>Metazoa</taxon>
        <taxon>Spiralia</taxon>
        <taxon>Lophotrochozoa</taxon>
        <taxon>Mollusca</taxon>
        <taxon>Bivalvia</taxon>
        <taxon>Autobranchia</taxon>
        <taxon>Heteroconchia</taxon>
        <taxon>Euheterodonta</taxon>
        <taxon>Imparidentia</taxon>
        <taxon>Neoheterodontei</taxon>
        <taxon>Myida</taxon>
        <taxon>Dreissenoidea</taxon>
        <taxon>Dreissenidae</taxon>
        <taxon>Dreissena</taxon>
    </lineage>
</organism>
<dbReference type="EMBL" id="JAIWYP010000001">
    <property type="protein sequence ID" value="KAH3885975.1"/>
    <property type="molecule type" value="Genomic_DNA"/>
</dbReference>
<comment type="caution">
    <text evidence="1">The sequence shown here is derived from an EMBL/GenBank/DDBJ whole genome shotgun (WGS) entry which is preliminary data.</text>
</comment>
<dbReference type="Proteomes" id="UP000828390">
    <property type="component" value="Unassembled WGS sequence"/>
</dbReference>
<proteinExistence type="predicted"/>
<gene>
    <name evidence="1" type="ORF">DPMN_009973</name>
</gene>
<keyword evidence="2" id="KW-1185">Reference proteome</keyword>
<protein>
    <submittedName>
        <fullName evidence="1">Uncharacterized protein</fullName>
    </submittedName>
</protein>